<feature type="transmembrane region" description="Helical" evidence="5">
    <location>
        <begin position="161"/>
        <end position="178"/>
    </location>
</feature>
<keyword evidence="2 5" id="KW-0812">Transmembrane</keyword>
<feature type="transmembrane region" description="Helical" evidence="5">
    <location>
        <begin position="237"/>
        <end position="254"/>
    </location>
</feature>
<keyword evidence="4 5" id="KW-0472">Membrane</keyword>
<dbReference type="PROSITE" id="PS50850">
    <property type="entry name" value="MFS"/>
    <property type="match status" value="1"/>
</dbReference>
<feature type="transmembrane region" description="Helical" evidence="5">
    <location>
        <begin position="352"/>
        <end position="372"/>
    </location>
</feature>
<evidence type="ECO:0000313" key="8">
    <source>
        <dbReference type="Proteomes" id="UP000629619"/>
    </source>
</evidence>
<dbReference type="EMBL" id="BOMW01000100">
    <property type="protein sequence ID" value="GIF09745.1"/>
    <property type="molecule type" value="Genomic_DNA"/>
</dbReference>
<dbReference type="PANTHER" id="PTHR23520:SF5">
    <property type="entry name" value="TRANSPORTER, PUTATIVE (AFU_ORTHOLOGUE AFUA_3G04000)-RELATED"/>
    <property type="match status" value="1"/>
</dbReference>
<dbReference type="AlphaFoldDB" id="A0A919TQE0"/>
<feature type="transmembrane region" description="Helical" evidence="5">
    <location>
        <begin position="275"/>
        <end position="296"/>
    </location>
</feature>
<comment type="subcellular location">
    <subcellularLocation>
        <location evidence="1">Cell membrane</location>
        <topology evidence="1">Multi-pass membrane protein</topology>
    </subcellularLocation>
</comment>
<gene>
    <name evidence="7" type="ORF">Asi03nite_72830</name>
</gene>
<dbReference type="InterPro" id="IPR036259">
    <property type="entry name" value="MFS_trans_sf"/>
</dbReference>
<organism evidence="7 8">
    <name type="scientific">Actinoplanes siamensis</name>
    <dbReference type="NCBI Taxonomy" id="1223317"/>
    <lineage>
        <taxon>Bacteria</taxon>
        <taxon>Bacillati</taxon>
        <taxon>Actinomycetota</taxon>
        <taxon>Actinomycetes</taxon>
        <taxon>Micromonosporales</taxon>
        <taxon>Micromonosporaceae</taxon>
        <taxon>Actinoplanes</taxon>
    </lineage>
</organism>
<feature type="transmembrane region" description="Helical" evidence="5">
    <location>
        <begin position="199"/>
        <end position="225"/>
    </location>
</feature>
<keyword evidence="3 5" id="KW-1133">Transmembrane helix</keyword>
<dbReference type="GO" id="GO:0005886">
    <property type="term" value="C:plasma membrane"/>
    <property type="evidence" value="ECO:0007669"/>
    <property type="project" value="UniProtKB-SubCell"/>
</dbReference>
<evidence type="ECO:0000256" key="5">
    <source>
        <dbReference type="SAM" id="Phobius"/>
    </source>
</evidence>
<name>A0A919TQE0_9ACTN</name>
<evidence type="ECO:0000256" key="1">
    <source>
        <dbReference type="ARBA" id="ARBA00004651"/>
    </source>
</evidence>
<dbReference type="Pfam" id="PF07690">
    <property type="entry name" value="MFS_1"/>
    <property type="match status" value="1"/>
</dbReference>
<dbReference type="Gene3D" id="1.20.1250.20">
    <property type="entry name" value="MFS general substrate transporter like domains"/>
    <property type="match status" value="1"/>
</dbReference>
<protein>
    <submittedName>
        <fullName evidence="7">ABC transporter permease</fullName>
    </submittedName>
</protein>
<evidence type="ECO:0000256" key="4">
    <source>
        <dbReference type="ARBA" id="ARBA00023136"/>
    </source>
</evidence>
<dbReference type="GO" id="GO:0022857">
    <property type="term" value="F:transmembrane transporter activity"/>
    <property type="evidence" value="ECO:0007669"/>
    <property type="project" value="InterPro"/>
</dbReference>
<evidence type="ECO:0000259" key="6">
    <source>
        <dbReference type="PROSITE" id="PS50850"/>
    </source>
</evidence>
<proteinExistence type="predicted"/>
<dbReference type="InterPro" id="IPR011701">
    <property type="entry name" value="MFS"/>
</dbReference>
<comment type="caution">
    <text evidence="7">The sequence shown here is derived from an EMBL/GenBank/DDBJ whole genome shotgun (WGS) entry which is preliminary data.</text>
</comment>
<dbReference type="PANTHER" id="PTHR23520">
    <property type="entry name" value="TRANSPORTER, PUTATIVE (AFU_ORTHOLOGUE AFUA_3G04000)-RELATED"/>
    <property type="match status" value="1"/>
</dbReference>
<dbReference type="Proteomes" id="UP000629619">
    <property type="component" value="Unassembled WGS sequence"/>
</dbReference>
<dbReference type="InterPro" id="IPR020846">
    <property type="entry name" value="MFS_dom"/>
</dbReference>
<feature type="domain" description="Major facilitator superfamily (MFS) profile" evidence="6">
    <location>
        <begin position="4"/>
        <end position="379"/>
    </location>
</feature>
<feature type="transmembrane region" description="Helical" evidence="5">
    <location>
        <begin position="135"/>
        <end position="155"/>
    </location>
</feature>
<sequence length="385" mass="39942">MHPDARRVVVVRTLRGFADGFVSILLAHHLVTLGFTPLQVGVIVTGTLVGSAALTLLVGLTGVRVGFRTLLLAASALMAATGLGFFAVTALVPLLVIAVVGTLNPSAGDVSVFLPTEQAFLAGHATGTARTRLYAFYNVGGNLAGALGALVSGAITGRVGFLLYVAVAAVAALVYRGLPRHEPRPSTHTKPLERSRTVVVQLAALFSLDAAGGGLVIQSLLVVWLHLKFDFSTTSTATLFFCAGSLAAFSQFLAPRLSRRVGLVRTMVYTHLPANCFLVLAALAPHAGIAIGFLLLRSVLSQMDVPARQALVMAAVPSEERAAAASVTNVPRSLASAATPALAGWLLANGNLAAPLVLAGAAKATYDLLLLWRFRSITVDHGTTS</sequence>
<dbReference type="SUPFAM" id="SSF103473">
    <property type="entry name" value="MFS general substrate transporter"/>
    <property type="match status" value="1"/>
</dbReference>
<feature type="transmembrane region" description="Helical" evidence="5">
    <location>
        <begin position="42"/>
        <end position="63"/>
    </location>
</feature>
<accession>A0A919TQE0</accession>
<keyword evidence="8" id="KW-1185">Reference proteome</keyword>
<evidence type="ECO:0000313" key="7">
    <source>
        <dbReference type="EMBL" id="GIF09745.1"/>
    </source>
</evidence>
<reference evidence="7" key="1">
    <citation type="submission" date="2021-01" db="EMBL/GenBank/DDBJ databases">
        <title>Whole genome shotgun sequence of Actinoplanes siamensis NBRC 109076.</title>
        <authorList>
            <person name="Komaki H."/>
            <person name="Tamura T."/>
        </authorList>
    </citation>
    <scope>NUCLEOTIDE SEQUENCE</scope>
    <source>
        <strain evidence="7">NBRC 109076</strain>
    </source>
</reference>
<evidence type="ECO:0000256" key="2">
    <source>
        <dbReference type="ARBA" id="ARBA00022692"/>
    </source>
</evidence>
<feature type="transmembrane region" description="Helical" evidence="5">
    <location>
        <begin position="70"/>
        <end position="88"/>
    </location>
</feature>
<evidence type="ECO:0000256" key="3">
    <source>
        <dbReference type="ARBA" id="ARBA00022989"/>
    </source>
</evidence>